<feature type="chain" id="PRO_5021396985" evidence="2">
    <location>
        <begin position="26"/>
        <end position="116"/>
    </location>
</feature>
<keyword evidence="2" id="KW-0732">Signal</keyword>
<evidence type="ECO:0000256" key="2">
    <source>
        <dbReference type="SAM" id="SignalP"/>
    </source>
</evidence>
<feature type="region of interest" description="Disordered" evidence="1">
    <location>
        <begin position="38"/>
        <end position="116"/>
    </location>
</feature>
<name>A0A4Z2EMQ2_9TELE</name>
<dbReference type="EMBL" id="SRLO01005143">
    <property type="protein sequence ID" value="TNN29841.1"/>
    <property type="molecule type" value="Genomic_DNA"/>
</dbReference>
<accession>A0A4Z2EMQ2</accession>
<keyword evidence="4" id="KW-1185">Reference proteome</keyword>
<dbReference type="AlphaFoldDB" id="A0A4Z2EMQ2"/>
<organism evidence="3 4">
    <name type="scientific">Liparis tanakae</name>
    <name type="common">Tanaka's snailfish</name>
    <dbReference type="NCBI Taxonomy" id="230148"/>
    <lineage>
        <taxon>Eukaryota</taxon>
        <taxon>Metazoa</taxon>
        <taxon>Chordata</taxon>
        <taxon>Craniata</taxon>
        <taxon>Vertebrata</taxon>
        <taxon>Euteleostomi</taxon>
        <taxon>Actinopterygii</taxon>
        <taxon>Neopterygii</taxon>
        <taxon>Teleostei</taxon>
        <taxon>Neoteleostei</taxon>
        <taxon>Acanthomorphata</taxon>
        <taxon>Eupercaria</taxon>
        <taxon>Perciformes</taxon>
        <taxon>Cottioidei</taxon>
        <taxon>Cottales</taxon>
        <taxon>Liparidae</taxon>
        <taxon>Liparis</taxon>
    </lineage>
</organism>
<feature type="signal peptide" evidence="2">
    <location>
        <begin position="1"/>
        <end position="25"/>
    </location>
</feature>
<feature type="compositionally biased region" description="Basic and acidic residues" evidence="1">
    <location>
        <begin position="93"/>
        <end position="110"/>
    </location>
</feature>
<sequence>MPVTCWCAALLLTPAALLLPDPRWADYSRAETVLCRSKLSSPVSLESERRQQPGARSRERGHHGAMVGPSQDHQDHHGATRTIRIVTKPSQGHQDHHGTITGPLRDHQDHQGQQGL</sequence>
<evidence type="ECO:0000313" key="4">
    <source>
        <dbReference type="Proteomes" id="UP000314294"/>
    </source>
</evidence>
<reference evidence="3 4" key="1">
    <citation type="submission" date="2019-03" db="EMBL/GenBank/DDBJ databases">
        <title>First draft genome of Liparis tanakae, snailfish: a comprehensive survey of snailfish specific genes.</title>
        <authorList>
            <person name="Kim W."/>
            <person name="Song I."/>
            <person name="Jeong J.-H."/>
            <person name="Kim D."/>
            <person name="Kim S."/>
            <person name="Ryu S."/>
            <person name="Song J.Y."/>
            <person name="Lee S.K."/>
        </authorList>
    </citation>
    <scope>NUCLEOTIDE SEQUENCE [LARGE SCALE GENOMIC DNA]</scope>
    <source>
        <tissue evidence="3">Muscle</tissue>
    </source>
</reference>
<protein>
    <submittedName>
        <fullName evidence="3">Uncharacterized protein</fullName>
    </submittedName>
</protein>
<gene>
    <name evidence="3" type="ORF">EYF80_060010</name>
</gene>
<comment type="caution">
    <text evidence="3">The sequence shown here is derived from an EMBL/GenBank/DDBJ whole genome shotgun (WGS) entry which is preliminary data.</text>
</comment>
<dbReference type="Proteomes" id="UP000314294">
    <property type="component" value="Unassembled WGS sequence"/>
</dbReference>
<evidence type="ECO:0000313" key="3">
    <source>
        <dbReference type="EMBL" id="TNN29841.1"/>
    </source>
</evidence>
<evidence type="ECO:0000256" key="1">
    <source>
        <dbReference type="SAM" id="MobiDB-lite"/>
    </source>
</evidence>
<proteinExistence type="predicted"/>